<name>A0A917YCT4_9ACTN</name>
<evidence type="ECO:0000256" key="1">
    <source>
        <dbReference type="SAM" id="MobiDB-lite"/>
    </source>
</evidence>
<proteinExistence type="predicted"/>
<feature type="region of interest" description="Disordered" evidence="1">
    <location>
        <begin position="46"/>
        <end position="89"/>
    </location>
</feature>
<sequence>MTHGHEQLAQARVGMCPLHRPADCGQHQSTAPNNLLPGCVQKARPADALLAEKEQATHHAPTTSSAPKDPLEFPVPADQSAVPRFPALGTDNHARSGLTCCFARHS</sequence>
<protein>
    <submittedName>
        <fullName evidence="2">Uncharacterized protein</fullName>
    </submittedName>
</protein>
<evidence type="ECO:0000313" key="2">
    <source>
        <dbReference type="EMBL" id="GGN88390.1"/>
    </source>
</evidence>
<gene>
    <name evidence="2" type="ORF">GCM10011579_082110</name>
</gene>
<accession>A0A917YCT4</accession>
<comment type="caution">
    <text evidence="2">The sequence shown here is derived from an EMBL/GenBank/DDBJ whole genome shotgun (WGS) entry which is preliminary data.</text>
</comment>
<organism evidence="2 3">
    <name type="scientific">Streptomyces albiflavescens</name>
    <dbReference type="NCBI Taxonomy" id="1623582"/>
    <lineage>
        <taxon>Bacteria</taxon>
        <taxon>Bacillati</taxon>
        <taxon>Actinomycetota</taxon>
        <taxon>Actinomycetes</taxon>
        <taxon>Kitasatosporales</taxon>
        <taxon>Streptomycetaceae</taxon>
        <taxon>Streptomyces</taxon>
    </lineage>
</organism>
<keyword evidence="3" id="KW-1185">Reference proteome</keyword>
<reference evidence="2 3" key="1">
    <citation type="journal article" date="2014" name="Int. J. Syst. Evol. Microbiol.">
        <title>Complete genome sequence of Corynebacterium casei LMG S-19264T (=DSM 44701T), isolated from a smear-ripened cheese.</title>
        <authorList>
            <consortium name="US DOE Joint Genome Institute (JGI-PGF)"/>
            <person name="Walter F."/>
            <person name="Albersmeier A."/>
            <person name="Kalinowski J."/>
            <person name="Ruckert C."/>
        </authorList>
    </citation>
    <scope>NUCLEOTIDE SEQUENCE [LARGE SCALE GENOMIC DNA]</scope>
    <source>
        <strain evidence="2 3">CGMCC 4.7111</strain>
    </source>
</reference>
<dbReference type="EMBL" id="BMMM01000021">
    <property type="protein sequence ID" value="GGN88390.1"/>
    <property type="molecule type" value="Genomic_DNA"/>
</dbReference>
<dbReference type="AlphaFoldDB" id="A0A917YCT4"/>
<evidence type="ECO:0000313" key="3">
    <source>
        <dbReference type="Proteomes" id="UP000600365"/>
    </source>
</evidence>
<dbReference type="Proteomes" id="UP000600365">
    <property type="component" value="Unassembled WGS sequence"/>
</dbReference>